<keyword evidence="6 9" id="KW-0326">Glycosidase</keyword>
<dbReference type="RefSeq" id="XP_064671986.1">
    <property type="nucleotide sequence ID" value="XM_064814857.1"/>
</dbReference>
<reference evidence="12" key="1">
    <citation type="journal article" date="2023" name="Mol. Phylogenet. Evol.">
        <title>Genome-scale phylogeny and comparative genomics of the fungal order Sordariales.</title>
        <authorList>
            <person name="Hensen N."/>
            <person name="Bonometti L."/>
            <person name="Westerberg I."/>
            <person name="Brannstrom I.O."/>
            <person name="Guillou S."/>
            <person name="Cros-Aarteil S."/>
            <person name="Calhoun S."/>
            <person name="Haridas S."/>
            <person name="Kuo A."/>
            <person name="Mondo S."/>
            <person name="Pangilinan J."/>
            <person name="Riley R."/>
            <person name="LaButti K."/>
            <person name="Andreopoulos B."/>
            <person name="Lipzen A."/>
            <person name="Chen C."/>
            <person name="Yan M."/>
            <person name="Daum C."/>
            <person name="Ng V."/>
            <person name="Clum A."/>
            <person name="Steindorff A."/>
            <person name="Ohm R.A."/>
            <person name="Martin F."/>
            <person name="Silar P."/>
            <person name="Natvig D.O."/>
            <person name="Lalanne C."/>
            <person name="Gautier V."/>
            <person name="Ament-Velasquez S.L."/>
            <person name="Kruys A."/>
            <person name="Hutchinson M.I."/>
            <person name="Powell A.J."/>
            <person name="Barry K."/>
            <person name="Miller A.N."/>
            <person name="Grigoriev I.V."/>
            <person name="Debuchy R."/>
            <person name="Gladieux P."/>
            <person name="Hiltunen Thoren M."/>
            <person name="Johannesson H."/>
        </authorList>
    </citation>
    <scope>NUCLEOTIDE SEQUENCE</scope>
    <source>
        <strain evidence="12">CBS 508.74</strain>
    </source>
</reference>
<dbReference type="GO" id="GO:0046556">
    <property type="term" value="F:alpha-L-arabinofuranosidase activity"/>
    <property type="evidence" value="ECO:0007669"/>
    <property type="project" value="UniProtKB-EC"/>
</dbReference>
<organism evidence="12 13">
    <name type="scientific">Canariomyces notabilis</name>
    <dbReference type="NCBI Taxonomy" id="2074819"/>
    <lineage>
        <taxon>Eukaryota</taxon>
        <taxon>Fungi</taxon>
        <taxon>Dikarya</taxon>
        <taxon>Ascomycota</taxon>
        <taxon>Pezizomycotina</taxon>
        <taxon>Sordariomycetes</taxon>
        <taxon>Sordariomycetidae</taxon>
        <taxon>Sordariales</taxon>
        <taxon>Chaetomiaceae</taxon>
        <taxon>Canariomyces</taxon>
    </lineage>
</organism>
<evidence type="ECO:0000256" key="4">
    <source>
        <dbReference type="ARBA" id="ARBA00022729"/>
    </source>
</evidence>
<dbReference type="CDD" id="cd23265">
    <property type="entry name" value="beta-trefoil_ABD_ABFB-like"/>
    <property type="match status" value="1"/>
</dbReference>
<dbReference type="SUPFAM" id="SSF110221">
    <property type="entry name" value="AbfB domain"/>
    <property type="match status" value="1"/>
</dbReference>
<evidence type="ECO:0000256" key="9">
    <source>
        <dbReference type="RuleBase" id="RU361187"/>
    </source>
</evidence>
<comment type="caution">
    <text evidence="12">The sequence shown here is derived from an EMBL/GenBank/DDBJ whole genome shotgun (WGS) entry which is preliminary data.</text>
</comment>
<dbReference type="PANTHER" id="PTHR43817:SF1">
    <property type="entry name" value="HYDROLASE, FAMILY 43, PUTATIVE (AFU_ORTHOLOGUE AFUA_3G01660)-RELATED"/>
    <property type="match status" value="1"/>
</dbReference>
<feature type="signal peptide" evidence="10">
    <location>
        <begin position="1"/>
        <end position="28"/>
    </location>
</feature>
<dbReference type="Gene3D" id="2.80.10.50">
    <property type="match status" value="1"/>
</dbReference>
<accession>A0AAN6THA0</accession>
<dbReference type="Pfam" id="PF05270">
    <property type="entry name" value="AbfB"/>
    <property type="match status" value="1"/>
</dbReference>
<evidence type="ECO:0000259" key="11">
    <source>
        <dbReference type="Pfam" id="PF05270"/>
    </source>
</evidence>
<dbReference type="InterPro" id="IPR007934">
    <property type="entry name" value="AbfB_ABD"/>
</dbReference>
<keyword evidence="13" id="KW-1185">Reference proteome</keyword>
<evidence type="ECO:0000256" key="7">
    <source>
        <dbReference type="PIRSR" id="PIRSR606710-1"/>
    </source>
</evidence>
<dbReference type="AlphaFoldDB" id="A0AAN6THA0"/>
<comment type="catalytic activity">
    <reaction evidence="1">
        <text>Hydrolysis of terminal non-reducing alpha-L-arabinofuranoside residues in alpha-L-arabinosides.</text>
        <dbReference type="EC" id="3.2.1.55"/>
    </reaction>
</comment>
<feature type="active site" description="Proton acceptor" evidence="7">
    <location>
        <position position="44"/>
    </location>
</feature>
<evidence type="ECO:0000256" key="10">
    <source>
        <dbReference type="SAM" id="SignalP"/>
    </source>
</evidence>
<dbReference type="Gene3D" id="2.115.10.20">
    <property type="entry name" value="Glycosyl hydrolase domain, family 43"/>
    <property type="match status" value="1"/>
</dbReference>
<feature type="active site" description="Proton donor" evidence="7">
    <location>
        <position position="220"/>
    </location>
</feature>
<evidence type="ECO:0000256" key="3">
    <source>
        <dbReference type="ARBA" id="ARBA00012670"/>
    </source>
</evidence>
<comment type="similarity">
    <text evidence="2 9">Belongs to the glycosyl hydrolase 43 family.</text>
</comment>
<dbReference type="CDD" id="cd18817">
    <property type="entry name" value="GH43f_LbAraf43-like"/>
    <property type="match status" value="1"/>
</dbReference>
<evidence type="ECO:0000313" key="12">
    <source>
        <dbReference type="EMBL" id="KAK4114416.1"/>
    </source>
</evidence>
<dbReference type="GeneID" id="89938982"/>
<feature type="site" description="Important for catalytic activity, responsible for pKa modulation of the active site Glu and correct orientation of both the proton donor and substrate" evidence="8">
    <location>
        <position position="158"/>
    </location>
</feature>
<sequence length="484" mass="52504">MQIFNRLAVAASVYATAWLALGPAPVTASPAVSYNNSLVEQRADPHIMKHTDGWYYFTATVPAYDRIILRRAQTIQGLSQAAETTIWRRKSSGVGSGQVWAPEIHFIDGKWYIYVALGVANQWHIRPFVLEGTGSNPLTATWTEKGLIRTNWDTFSLDASTFVVNGTRYLIWAQQEPSRSDENSSIMIAPLQNPWTIRGTAVAISRPELSWERVGYKVNEGPFVIQRNGKIFLTYSASATDHNYCMGMLTASADANLMNPASWSKSRNPVFVSNPATNQWGPGHNSFTVSEDGQSDIMVYHDRGYRDIRGDPLNDPNRRTRVQKLYWKADGTPDFGIPVPDGPTPVRLRSYADAGRFVRFSAAGSSGVPSGEAALADTQFRIVSPGLAGGSTVSLESTSNPGVFVRRMDGGQVRFDASGSLSSAAAKAAASFNRRAGLADGDAVSLEASDAAGQYLGLESNGRLVVSAVGNDVAKQGQATFYLE</sequence>
<keyword evidence="4 10" id="KW-0732">Signal</keyword>
<protein>
    <recommendedName>
        <fullName evidence="3">non-reducing end alpha-L-arabinofuranosidase</fullName>
        <ecNumber evidence="3">3.2.1.55</ecNumber>
    </recommendedName>
</protein>
<evidence type="ECO:0000313" key="13">
    <source>
        <dbReference type="Proteomes" id="UP001302812"/>
    </source>
</evidence>
<name>A0AAN6THA0_9PEZI</name>
<evidence type="ECO:0000256" key="6">
    <source>
        <dbReference type="ARBA" id="ARBA00023295"/>
    </source>
</evidence>
<evidence type="ECO:0000256" key="2">
    <source>
        <dbReference type="ARBA" id="ARBA00009865"/>
    </source>
</evidence>
<dbReference type="EC" id="3.2.1.55" evidence="3"/>
<feature type="chain" id="PRO_5043002035" description="non-reducing end alpha-L-arabinofuranosidase" evidence="10">
    <location>
        <begin position="29"/>
        <end position="484"/>
    </location>
</feature>
<dbReference type="EMBL" id="MU853337">
    <property type="protein sequence ID" value="KAK4114416.1"/>
    <property type="molecule type" value="Genomic_DNA"/>
</dbReference>
<dbReference type="InterPro" id="IPR036195">
    <property type="entry name" value="AbfB_ABD_sf"/>
</dbReference>
<proteinExistence type="inferred from homology"/>
<dbReference type="InterPro" id="IPR023296">
    <property type="entry name" value="Glyco_hydro_beta-prop_sf"/>
</dbReference>
<evidence type="ECO:0000256" key="8">
    <source>
        <dbReference type="PIRSR" id="PIRSR606710-2"/>
    </source>
</evidence>
<dbReference type="InterPro" id="IPR006710">
    <property type="entry name" value="Glyco_hydro_43"/>
</dbReference>
<dbReference type="Pfam" id="PF04616">
    <property type="entry name" value="Glyco_hydro_43"/>
    <property type="match status" value="1"/>
</dbReference>
<feature type="domain" description="Alpha-L-arabinofuranosidase B arabinose-binding" evidence="11">
    <location>
        <begin position="413"/>
        <end position="482"/>
    </location>
</feature>
<keyword evidence="5 9" id="KW-0378">Hydrolase</keyword>
<evidence type="ECO:0000256" key="5">
    <source>
        <dbReference type="ARBA" id="ARBA00022801"/>
    </source>
</evidence>
<evidence type="ECO:0000256" key="1">
    <source>
        <dbReference type="ARBA" id="ARBA00001462"/>
    </source>
</evidence>
<dbReference type="SUPFAM" id="SSF75005">
    <property type="entry name" value="Arabinanase/levansucrase/invertase"/>
    <property type="match status" value="1"/>
</dbReference>
<dbReference type="Proteomes" id="UP001302812">
    <property type="component" value="Unassembled WGS sequence"/>
</dbReference>
<dbReference type="GO" id="GO:0046373">
    <property type="term" value="P:L-arabinose metabolic process"/>
    <property type="evidence" value="ECO:0007669"/>
    <property type="project" value="InterPro"/>
</dbReference>
<dbReference type="PANTHER" id="PTHR43817">
    <property type="entry name" value="GLYCOSYL HYDROLASE"/>
    <property type="match status" value="1"/>
</dbReference>
<reference evidence="12" key="2">
    <citation type="submission" date="2023-05" db="EMBL/GenBank/DDBJ databases">
        <authorList>
            <consortium name="Lawrence Berkeley National Laboratory"/>
            <person name="Steindorff A."/>
            <person name="Hensen N."/>
            <person name="Bonometti L."/>
            <person name="Westerberg I."/>
            <person name="Brannstrom I.O."/>
            <person name="Guillou S."/>
            <person name="Cros-Aarteil S."/>
            <person name="Calhoun S."/>
            <person name="Haridas S."/>
            <person name="Kuo A."/>
            <person name="Mondo S."/>
            <person name="Pangilinan J."/>
            <person name="Riley R."/>
            <person name="Labutti K."/>
            <person name="Andreopoulos B."/>
            <person name="Lipzen A."/>
            <person name="Chen C."/>
            <person name="Yanf M."/>
            <person name="Daum C."/>
            <person name="Ng V."/>
            <person name="Clum A."/>
            <person name="Ohm R."/>
            <person name="Martin F."/>
            <person name="Silar P."/>
            <person name="Natvig D."/>
            <person name="Lalanne C."/>
            <person name="Gautier V."/>
            <person name="Ament-Velasquez S.L."/>
            <person name="Kruys A."/>
            <person name="Hutchinson M.I."/>
            <person name="Powell A.J."/>
            <person name="Barry K."/>
            <person name="Miller A.N."/>
            <person name="Grigoriev I.V."/>
            <person name="Debuchy R."/>
            <person name="Gladieux P."/>
            <person name="Thoren M.H."/>
            <person name="Johannesson H."/>
        </authorList>
    </citation>
    <scope>NUCLEOTIDE SEQUENCE</scope>
    <source>
        <strain evidence="12">CBS 508.74</strain>
    </source>
</reference>
<gene>
    <name evidence="12" type="ORF">N656DRAFT_777618</name>
</gene>